<dbReference type="KEGG" id="palb:EJC50_01545"/>
<dbReference type="EMBL" id="CP034437">
    <property type="protein sequence ID" value="AZN38496.1"/>
    <property type="molecule type" value="Genomic_DNA"/>
</dbReference>
<dbReference type="OrthoDB" id="9815559at2"/>
<dbReference type="AlphaFoldDB" id="A0A3S8ZYH4"/>
<dbReference type="GO" id="GO:0005829">
    <property type="term" value="C:cytosol"/>
    <property type="evidence" value="ECO:0007669"/>
    <property type="project" value="TreeGrafter"/>
</dbReference>
<keyword evidence="1" id="KW-0548">Nucleotidyltransferase</keyword>
<dbReference type="Pfam" id="PF02348">
    <property type="entry name" value="CTP_transf_3"/>
    <property type="match status" value="1"/>
</dbReference>
<organism evidence="1 2">
    <name type="scientific">Paenibacillus albus</name>
    <dbReference type="NCBI Taxonomy" id="2495582"/>
    <lineage>
        <taxon>Bacteria</taxon>
        <taxon>Bacillati</taxon>
        <taxon>Bacillota</taxon>
        <taxon>Bacilli</taxon>
        <taxon>Bacillales</taxon>
        <taxon>Paenibacillaceae</taxon>
        <taxon>Paenibacillus</taxon>
    </lineage>
</organism>
<dbReference type="Gene3D" id="3.90.550.10">
    <property type="entry name" value="Spore Coat Polysaccharide Biosynthesis Protein SpsA, Chain A"/>
    <property type="match status" value="1"/>
</dbReference>
<sequence>MKTVVIIQARMGSTRLPGKVLKPLGNRTVIEYVVERCQQFMTADVIVATSTLASDDRIVEWCLNNQVPYFRGSEEDVLDRYIECAALYSPDYVIRVTADCPFVDFEMAKSIQQIMRQRPSDFVAVRGTLPRGLESEMVSLSALQYMNHHGKEQRHREHVTYYAKEYSDLFKITEYYPDVLVQHPELRITIDTEEDYKLCQIIAQHFHGDMLVPSREVVRYLLENPEVAMINAHVEQKLVV</sequence>
<dbReference type="RefSeq" id="WP_126011662.1">
    <property type="nucleotide sequence ID" value="NZ_CP034437.1"/>
</dbReference>
<keyword evidence="1" id="KW-0808">Transferase</keyword>
<dbReference type="SUPFAM" id="SSF53448">
    <property type="entry name" value="Nucleotide-diphospho-sugar transferases"/>
    <property type="match status" value="1"/>
</dbReference>
<protein>
    <submittedName>
        <fullName evidence="1">Acylneuraminate cytidylyltransferase</fullName>
    </submittedName>
</protein>
<name>A0A3S8ZYH4_9BACL</name>
<dbReference type="InterPro" id="IPR029044">
    <property type="entry name" value="Nucleotide-diphossugar_trans"/>
</dbReference>
<keyword evidence="2" id="KW-1185">Reference proteome</keyword>
<dbReference type="InterPro" id="IPR003329">
    <property type="entry name" value="Cytidylyl_trans"/>
</dbReference>
<dbReference type="PANTHER" id="PTHR42866">
    <property type="entry name" value="3-DEOXY-MANNO-OCTULOSONATE CYTIDYLYLTRANSFERASE"/>
    <property type="match status" value="1"/>
</dbReference>
<dbReference type="PANTHER" id="PTHR42866:SF1">
    <property type="entry name" value="SPORE COAT POLYSACCHARIDE BIOSYNTHESIS PROTEIN SPSF"/>
    <property type="match status" value="1"/>
</dbReference>
<dbReference type="GO" id="GO:0016779">
    <property type="term" value="F:nucleotidyltransferase activity"/>
    <property type="evidence" value="ECO:0007669"/>
    <property type="project" value="UniProtKB-KW"/>
</dbReference>
<gene>
    <name evidence="1" type="ORF">EJC50_01545</name>
</gene>
<dbReference type="Proteomes" id="UP000272528">
    <property type="component" value="Chromosome"/>
</dbReference>
<proteinExistence type="predicted"/>
<dbReference type="CDD" id="cd02518">
    <property type="entry name" value="GT2_SpsF"/>
    <property type="match status" value="1"/>
</dbReference>
<evidence type="ECO:0000313" key="1">
    <source>
        <dbReference type="EMBL" id="AZN38496.1"/>
    </source>
</evidence>
<evidence type="ECO:0000313" key="2">
    <source>
        <dbReference type="Proteomes" id="UP000272528"/>
    </source>
</evidence>
<accession>A0A3S8ZYH4</accession>
<reference evidence="2" key="1">
    <citation type="submission" date="2018-12" db="EMBL/GenBank/DDBJ databases">
        <title>Genome sequence of Peanibacillus sp.</title>
        <authorList>
            <person name="Subramani G."/>
            <person name="Srinivasan S."/>
            <person name="Kim M.K."/>
        </authorList>
    </citation>
    <scope>NUCLEOTIDE SEQUENCE [LARGE SCALE GENOMIC DNA]</scope>
    <source>
        <strain evidence="2">18JY67-1</strain>
    </source>
</reference>